<dbReference type="InterPro" id="IPR036097">
    <property type="entry name" value="HisK_dim/P_sf"/>
</dbReference>
<feature type="domain" description="Histidine kinase" evidence="7">
    <location>
        <begin position="759"/>
        <end position="975"/>
    </location>
</feature>
<dbReference type="SUPFAM" id="SSF55785">
    <property type="entry name" value="PYP-like sensor domain (PAS domain)"/>
    <property type="match status" value="4"/>
</dbReference>
<dbReference type="InterPro" id="IPR035965">
    <property type="entry name" value="PAS-like_dom_sf"/>
</dbReference>
<dbReference type="SMART" id="SM00091">
    <property type="entry name" value="PAS"/>
    <property type="match status" value="4"/>
</dbReference>
<dbReference type="InterPro" id="IPR036890">
    <property type="entry name" value="HATPase_C_sf"/>
</dbReference>
<name>A0ABQ3HUH0_9SPHI</name>
<dbReference type="InterPro" id="IPR052162">
    <property type="entry name" value="Sensor_kinase/Photoreceptor"/>
</dbReference>
<dbReference type="Gene3D" id="3.30.450.40">
    <property type="match status" value="1"/>
</dbReference>
<dbReference type="InterPro" id="IPR013655">
    <property type="entry name" value="PAS_fold_3"/>
</dbReference>
<gene>
    <name evidence="9" type="ORF">GCM10017764_18930</name>
</gene>
<feature type="domain" description="PAC" evidence="8">
    <location>
        <begin position="389"/>
        <end position="443"/>
    </location>
</feature>
<dbReference type="PRINTS" id="PR00344">
    <property type="entry name" value="BCTRLSENSOR"/>
</dbReference>
<dbReference type="Gene3D" id="1.10.287.130">
    <property type="match status" value="1"/>
</dbReference>
<dbReference type="RefSeq" id="WP_189626413.1">
    <property type="nucleotide sequence ID" value="NZ_BNAF01000006.1"/>
</dbReference>
<feature type="coiled-coil region" evidence="6">
    <location>
        <begin position="441"/>
        <end position="468"/>
    </location>
</feature>
<evidence type="ECO:0000256" key="1">
    <source>
        <dbReference type="ARBA" id="ARBA00000085"/>
    </source>
</evidence>
<dbReference type="InterPro" id="IPR003594">
    <property type="entry name" value="HATPase_dom"/>
</dbReference>
<evidence type="ECO:0000256" key="6">
    <source>
        <dbReference type="SAM" id="Coils"/>
    </source>
</evidence>
<evidence type="ECO:0000256" key="4">
    <source>
        <dbReference type="ARBA" id="ARBA00022679"/>
    </source>
</evidence>
<dbReference type="InterPro" id="IPR029016">
    <property type="entry name" value="GAF-like_dom_sf"/>
</dbReference>
<keyword evidence="4" id="KW-0808">Transferase</keyword>
<comment type="catalytic activity">
    <reaction evidence="1">
        <text>ATP + protein L-histidine = ADP + protein N-phospho-L-histidine.</text>
        <dbReference type="EC" id="2.7.13.3"/>
    </reaction>
</comment>
<keyword evidence="10" id="KW-1185">Reference proteome</keyword>
<dbReference type="Gene3D" id="3.30.450.20">
    <property type="entry name" value="PAS domain"/>
    <property type="match status" value="4"/>
</dbReference>
<dbReference type="CDD" id="cd00130">
    <property type="entry name" value="PAS"/>
    <property type="match status" value="3"/>
</dbReference>
<sequence length="981" mass="110549">MHDEKTREQQRLAALKSYNILDTEIESDYEELTELAAAICGTPIALISLVDENRQWFKSHKGIDAKETERSASFCAHAILNPTELMQVEDANQDPRFWNNPLVTGDPHISFYAGMPLVDDDGFALGSLCVIDQQPRKLNDTQRNALQTLSKQVVNKLLLRKRLRELETANQNNIQLHEKSLASEHSLRLIIEQSPTAIIVFRGKNLNIEAVNPAMLTLLNQKADITGKDLLTVIPELEGQPAYELLHHIYRTGETVYRYDTPVSLNRNGRLETGYFNFTYAPLMDEGKVVGIVDMAVEVTEQVSARLAIEESAHQMREMVQNAAMGMCIIRGQELVIEIANEPMLAIWTRTAEQVLGKRLTDIFPEVIDQPFPEMLRNVLRTGETLSIPELSADIADTDGKINRIYIDFTYKPLRNSEGKPQAIIATVIDITETVNARKRLEENQIELTQTNRELGTVNEEYIALNEELMASNEQLLLAEESLIDLNERISIAIDAGGLGYTEVDLTTGNMLCNDTFKSFYDRKPSDEFTYPQMFEMMLPSYREEVRAKVMKAREEGSLYHAVYQIQWADGSLHWISAYGRARYDNNGNSDRMVAMVSDVTEQKEAQQAIEKLNEELQQALAHAKASEERMNTAISAADMGTWFINLESNEMVVTERTKELFGFHAQDRITLEDCMSQIAQTHRQDVMEAIQATITDGIPYNVEYPIVGFHDQQIRWVKAIGKRYTTIGSSPVSHFSGTVMDITARKANDQLKQDFIGIVSHEMRSPLTSLKGYVQILGAKSQKANDGFSSEMATKAVRQIDRMATLISGFLDVARVEEGKIYFNKTSFDLRELIVRVEEESQVTIQTHQIVFSASESAYVKADYDKIEQVVLNFINNAVKYSSKDSTIHVSCSNHEGKTRVRVKDQGMGISLKDQAHVFERFYRVVGSHTENISGFGIGLYLCREIIEGHGGKIGVESVPGQGSVFWFELTLLAGQSSPE</sequence>
<dbReference type="InterPro" id="IPR005467">
    <property type="entry name" value="His_kinase_dom"/>
</dbReference>
<evidence type="ECO:0000313" key="9">
    <source>
        <dbReference type="EMBL" id="GHE35823.1"/>
    </source>
</evidence>
<comment type="caution">
    <text evidence="9">The sequence shown here is derived from an EMBL/GenBank/DDBJ whole genome shotgun (WGS) entry which is preliminary data.</text>
</comment>
<keyword evidence="6" id="KW-0175">Coiled coil</keyword>
<dbReference type="Gene3D" id="3.30.565.10">
    <property type="entry name" value="Histidine kinase-like ATPase, C-terminal domain"/>
    <property type="match status" value="1"/>
</dbReference>
<protein>
    <recommendedName>
        <fullName evidence="2">histidine kinase</fullName>
        <ecNumber evidence="2">2.7.13.3</ecNumber>
    </recommendedName>
</protein>
<dbReference type="EC" id="2.7.13.3" evidence="2"/>
<dbReference type="SMART" id="SM00065">
    <property type="entry name" value="GAF"/>
    <property type="match status" value="1"/>
</dbReference>
<dbReference type="CDD" id="cd00075">
    <property type="entry name" value="HATPase"/>
    <property type="match status" value="1"/>
</dbReference>
<evidence type="ECO:0000259" key="8">
    <source>
        <dbReference type="PROSITE" id="PS50113"/>
    </source>
</evidence>
<reference evidence="10" key="1">
    <citation type="journal article" date="2019" name="Int. J. Syst. Evol. Microbiol.">
        <title>The Global Catalogue of Microorganisms (GCM) 10K type strain sequencing project: providing services to taxonomists for standard genome sequencing and annotation.</title>
        <authorList>
            <consortium name="The Broad Institute Genomics Platform"/>
            <consortium name="The Broad Institute Genome Sequencing Center for Infectious Disease"/>
            <person name="Wu L."/>
            <person name="Ma J."/>
        </authorList>
    </citation>
    <scope>NUCLEOTIDE SEQUENCE [LARGE SCALE GENOMIC DNA]</scope>
    <source>
        <strain evidence="10">CGMCC 1.12966</strain>
    </source>
</reference>
<evidence type="ECO:0000313" key="10">
    <source>
        <dbReference type="Proteomes" id="UP000620550"/>
    </source>
</evidence>
<dbReference type="SUPFAM" id="SSF55781">
    <property type="entry name" value="GAF domain-like"/>
    <property type="match status" value="1"/>
</dbReference>
<keyword evidence="3" id="KW-0597">Phosphoprotein</keyword>
<dbReference type="Pfam" id="PF08448">
    <property type="entry name" value="PAS_4"/>
    <property type="match status" value="2"/>
</dbReference>
<dbReference type="Pfam" id="PF00512">
    <property type="entry name" value="HisKA"/>
    <property type="match status" value="1"/>
</dbReference>
<accession>A0ABQ3HUH0</accession>
<dbReference type="SUPFAM" id="SSF55874">
    <property type="entry name" value="ATPase domain of HSP90 chaperone/DNA topoisomerase II/histidine kinase"/>
    <property type="match status" value="1"/>
</dbReference>
<dbReference type="InterPro" id="IPR003018">
    <property type="entry name" value="GAF"/>
</dbReference>
<dbReference type="InterPro" id="IPR003661">
    <property type="entry name" value="HisK_dim/P_dom"/>
</dbReference>
<feature type="coiled-coil region" evidence="6">
    <location>
        <begin position="600"/>
        <end position="634"/>
    </location>
</feature>
<dbReference type="InterPro" id="IPR000014">
    <property type="entry name" value="PAS"/>
</dbReference>
<dbReference type="NCBIfam" id="TIGR00229">
    <property type="entry name" value="sensory_box"/>
    <property type="match status" value="3"/>
</dbReference>
<dbReference type="PROSITE" id="PS50109">
    <property type="entry name" value="HIS_KIN"/>
    <property type="match status" value="1"/>
</dbReference>
<dbReference type="Pfam" id="PF08447">
    <property type="entry name" value="PAS_3"/>
    <property type="match status" value="1"/>
</dbReference>
<dbReference type="CDD" id="cd00082">
    <property type="entry name" value="HisKA"/>
    <property type="match status" value="1"/>
</dbReference>
<evidence type="ECO:0000256" key="2">
    <source>
        <dbReference type="ARBA" id="ARBA00012438"/>
    </source>
</evidence>
<organism evidence="9 10">
    <name type="scientific">Sphingobacterium griseoflavum</name>
    <dbReference type="NCBI Taxonomy" id="1474952"/>
    <lineage>
        <taxon>Bacteria</taxon>
        <taxon>Pseudomonadati</taxon>
        <taxon>Bacteroidota</taxon>
        <taxon>Sphingobacteriia</taxon>
        <taxon>Sphingobacteriales</taxon>
        <taxon>Sphingobacteriaceae</taxon>
        <taxon>Sphingobacterium</taxon>
    </lineage>
</organism>
<dbReference type="EMBL" id="BNAF01000006">
    <property type="protein sequence ID" value="GHE35823.1"/>
    <property type="molecule type" value="Genomic_DNA"/>
</dbReference>
<keyword evidence="5" id="KW-0418">Kinase</keyword>
<dbReference type="SUPFAM" id="SSF47384">
    <property type="entry name" value="Homodimeric domain of signal transducing histidine kinase"/>
    <property type="match status" value="1"/>
</dbReference>
<proteinExistence type="predicted"/>
<dbReference type="InterPro" id="IPR000700">
    <property type="entry name" value="PAS-assoc_C"/>
</dbReference>
<dbReference type="SMART" id="SM00388">
    <property type="entry name" value="HisKA"/>
    <property type="match status" value="1"/>
</dbReference>
<evidence type="ECO:0000256" key="5">
    <source>
        <dbReference type="ARBA" id="ARBA00022777"/>
    </source>
</evidence>
<evidence type="ECO:0000259" key="7">
    <source>
        <dbReference type="PROSITE" id="PS50109"/>
    </source>
</evidence>
<dbReference type="InterPro" id="IPR001610">
    <property type="entry name" value="PAC"/>
</dbReference>
<feature type="domain" description="PAC" evidence="8">
    <location>
        <begin position="560"/>
        <end position="612"/>
    </location>
</feature>
<dbReference type="InterPro" id="IPR013656">
    <property type="entry name" value="PAS_4"/>
</dbReference>
<dbReference type="Pfam" id="PF01590">
    <property type="entry name" value="GAF"/>
    <property type="match status" value="1"/>
</dbReference>
<dbReference type="Proteomes" id="UP000620550">
    <property type="component" value="Unassembled WGS sequence"/>
</dbReference>
<dbReference type="PANTHER" id="PTHR43304:SF1">
    <property type="entry name" value="PAC DOMAIN-CONTAINING PROTEIN"/>
    <property type="match status" value="1"/>
</dbReference>
<dbReference type="PANTHER" id="PTHR43304">
    <property type="entry name" value="PHYTOCHROME-LIKE PROTEIN CPH1"/>
    <property type="match status" value="1"/>
</dbReference>
<dbReference type="PROSITE" id="PS50113">
    <property type="entry name" value="PAC"/>
    <property type="match status" value="2"/>
</dbReference>
<dbReference type="Pfam" id="PF02518">
    <property type="entry name" value="HATPase_c"/>
    <property type="match status" value="1"/>
</dbReference>
<evidence type="ECO:0000256" key="3">
    <source>
        <dbReference type="ARBA" id="ARBA00022553"/>
    </source>
</evidence>
<dbReference type="SMART" id="SM00387">
    <property type="entry name" value="HATPase_c"/>
    <property type="match status" value="1"/>
</dbReference>
<dbReference type="InterPro" id="IPR004358">
    <property type="entry name" value="Sig_transdc_His_kin-like_C"/>
</dbReference>
<dbReference type="SMART" id="SM00086">
    <property type="entry name" value="PAC"/>
    <property type="match status" value="3"/>
</dbReference>